<reference evidence="3 4" key="1">
    <citation type="submission" date="2017-09" db="EMBL/GenBank/DDBJ databases">
        <title>Bloom of a denitrifying methanotroph, Candidatus Methylomirabilis limnetica, in a deep stratified lake.</title>
        <authorList>
            <person name="Graf J.S."/>
            <person name="Marchant H.K."/>
            <person name="Tienken D."/>
            <person name="Hach P.F."/>
            <person name="Brand A."/>
            <person name="Schubert C.J."/>
            <person name="Kuypers M.M."/>
            <person name="Milucka J."/>
        </authorList>
    </citation>
    <scope>NUCLEOTIDE SEQUENCE [LARGE SCALE GENOMIC DNA]</scope>
    <source>
        <strain evidence="3 4">Zug</strain>
    </source>
</reference>
<organism evidence="3 4">
    <name type="scientific">Candidatus Methylomirabilis limnetica</name>
    <dbReference type="NCBI Taxonomy" id="2033718"/>
    <lineage>
        <taxon>Bacteria</taxon>
        <taxon>Candidatus Methylomirabilota</taxon>
        <taxon>Candidatus Methylomirabilia</taxon>
        <taxon>Candidatus Methylomirabilales</taxon>
        <taxon>Candidatus Methylomirabilaceae</taxon>
        <taxon>Candidatus Methylomirabilis</taxon>
    </lineage>
</organism>
<dbReference type="RefSeq" id="WP_107562876.1">
    <property type="nucleotide sequence ID" value="NZ_NVQC01000023.1"/>
</dbReference>
<keyword evidence="2" id="KW-0472">Membrane</keyword>
<evidence type="ECO:0008006" key="5">
    <source>
        <dbReference type="Google" id="ProtNLM"/>
    </source>
</evidence>
<keyword evidence="4" id="KW-1185">Reference proteome</keyword>
<dbReference type="PANTHER" id="PTHR40278:SF1">
    <property type="entry name" value="DNA UTILIZATION PROTEIN HOFN"/>
    <property type="match status" value="1"/>
</dbReference>
<evidence type="ECO:0000313" key="3">
    <source>
        <dbReference type="EMBL" id="PTL35432.1"/>
    </source>
</evidence>
<feature type="coiled-coil region" evidence="1">
    <location>
        <begin position="64"/>
        <end position="91"/>
    </location>
</feature>
<name>A0A2T4TWE3_9BACT</name>
<evidence type="ECO:0000313" key="4">
    <source>
        <dbReference type="Proteomes" id="UP000241436"/>
    </source>
</evidence>
<reference evidence="4" key="2">
    <citation type="journal article" date="2018" name="Environ. Microbiol.">
        <title>Bloom of a denitrifying methanotroph, 'Candidatus Methylomirabilis limnetica', in a deep stratified lake.</title>
        <authorList>
            <person name="Graf J.S."/>
            <person name="Mayr M.J."/>
            <person name="Marchant H.K."/>
            <person name="Tienken D."/>
            <person name="Hach P.F."/>
            <person name="Brand A."/>
            <person name="Schubert C.J."/>
            <person name="Kuypers M.M."/>
            <person name="Milucka J."/>
        </authorList>
    </citation>
    <scope>NUCLEOTIDE SEQUENCE [LARGE SCALE GENOMIC DNA]</scope>
    <source>
        <strain evidence="4">Zug</strain>
    </source>
</reference>
<evidence type="ECO:0000256" key="2">
    <source>
        <dbReference type="SAM" id="Phobius"/>
    </source>
</evidence>
<comment type="caution">
    <text evidence="3">The sequence shown here is derived from an EMBL/GenBank/DDBJ whole genome shotgun (WGS) entry which is preliminary data.</text>
</comment>
<keyword evidence="2" id="KW-1133">Transmembrane helix</keyword>
<dbReference type="PANTHER" id="PTHR40278">
    <property type="entry name" value="DNA UTILIZATION PROTEIN HOFN"/>
    <property type="match status" value="1"/>
</dbReference>
<dbReference type="Proteomes" id="UP000241436">
    <property type="component" value="Unassembled WGS sequence"/>
</dbReference>
<gene>
    <name evidence="3" type="ORF">CLG94_09165</name>
</gene>
<proteinExistence type="predicted"/>
<dbReference type="AlphaFoldDB" id="A0A2T4TWE3"/>
<feature type="transmembrane region" description="Helical" evidence="2">
    <location>
        <begin position="21"/>
        <end position="42"/>
    </location>
</feature>
<accession>A0A2T4TWE3</accession>
<dbReference type="InterPro" id="IPR007813">
    <property type="entry name" value="PilN"/>
</dbReference>
<dbReference type="EMBL" id="NVQC01000023">
    <property type="protein sequence ID" value="PTL35432.1"/>
    <property type="molecule type" value="Genomic_DNA"/>
</dbReference>
<dbReference type="OrthoDB" id="5296173at2"/>
<dbReference type="Pfam" id="PF05137">
    <property type="entry name" value="PilN"/>
    <property type="match status" value="1"/>
</dbReference>
<sequence>MIRINLLPREERQRKVHVKATQAAIIAVAVLVAGGMLGYWYYVKRDVQQLRANIVATQSEIDTNKKIVLLVEQYTRDKKQLQDRLTLVQRLAFDQNSPVRLLDGISQALPDGGWITGISKVSGRLVIQGYASSHFAVAELMLALQRLQSIVSSVELNFSELALYEGRPVERFEILATLSG</sequence>
<keyword evidence="2" id="KW-0812">Transmembrane</keyword>
<keyword evidence="1" id="KW-0175">Coiled coil</keyword>
<dbReference type="InterPro" id="IPR052534">
    <property type="entry name" value="Extracell_DNA_Util/SecSys_Comp"/>
</dbReference>
<protein>
    <recommendedName>
        <fullName evidence="5">Fimbrial protein</fullName>
    </recommendedName>
</protein>
<evidence type="ECO:0000256" key="1">
    <source>
        <dbReference type="SAM" id="Coils"/>
    </source>
</evidence>